<feature type="region of interest" description="Disordered" evidence="1">
    <location>
        <begin position="98"/>
        <end position="118"/>
    </location>
</feature>
<organism evidence="2 3">
    <name type="scientific">Bdellovibrio bacteriovorus</name>
    <dbReference type="NCBI Taxonomy" id="959"/>
    <lineage>
        <taxon>Bacteria</taxon>
        <taxon>Pseudomonadati</taxon>
        <taxon>Bdellovibrionota</taxon>
        <taxon>Bdellovibrionia</taxon>
        <taxon>Bdellovibrionales</taxon>
        <taxon>Pseudobdellovibrionaceae</taxon>
        <taxon>Bdellovibrio</taxon>
    </lineage>
</organism>
<accession>A0A1Z3NBA5</accession>
<evidence type="ECO:0000313" key="3">
    <source>
        <dbReference type="Proteomes" id="UP000197003"/>
    </source>
</evidence>
<dbReference type="EMBL" id="CP020946">
    <property type="protein sequence ID" value="ASD64701.1"/>
    <property type="molecule type" value="Genomic_DNA"/>
</dbReference>
<sequence length="118" mass="13279">MELLSLVEAQKSLNTLLKCPGLRCVLDSFAVDLSKNTREDIYVYLKDGGSPQVQRLCLPMERPRRAEANEVCYMVKLKRAGETQVLWRNERGQWKLSNASKRPLTVDEKAPSSGAVGK</sequence>
<dbReference type="RefSeq" id="WP_088566150.1">
    <property type="nucleotide sequence ID" value="NZ_CP020946.1"/>
</dbReference>
<protein>
    <submittedName>
        <fullName evidence="2">Uncharacterized protein</fullName>
    </submittedName>
</protein>
<dbReference type="OrthoDB" id="5294645at2"/>
<proteinExistence type="predicted"/>
<evidence type="ECO:0000256" key="1">
    <source>
        <dbReference type="SAM" id="MobiDB-lite"/>
    </source>
</evidence>
<reference evidence="2 3" key="1">
    <citation type="submission" date="2017-04" db="EMBL/GenBank/DDBJ databases">
        <title>Whole genome sequence of Bdellovibrio bacteriovorus strain SSB218315.</title>
        <authorList>
            <person name="Oyedara O."/>
            <person name="Rodriguez-Perez M.A."/>
        </authorList>
    </citation>
    <scope>NUCLEOTIDE SEQUENCE [LARGE SCALE GENOMIC DNA]</scope>
    <source>
        <strain evidence="2 3">SSB218315</strain>
    </source>
</reference>
<name>A0A1Z3NBA5_BDEBC</name>
<evidence type="ECO:0000313" key="2">
    <source>
        <dbReference type="EMBL" id="ASD64701.1"/>
    </source>
</evidence>
<dbReference type="Proteomes" id="UP000197003">
    <property type="component" value="Chromosome"/>
</dbReference>
<gene>
    <name evidence="2" type="ORF">B9G79_14570</name>
</gene>
<dbReference type="AlphaFoldDB" id="A0A1Z3NBA5"/>